<evidence type="ECO:0000256" key="1">
    <source>
        <dbReference type="SAM" id="Phobius"/>
    </source>
</evidence>
<keyword evidence="3" id="KW-1185">Reference proteome</keyword>
<keyword evidence="1" id="KW-0472">Membrane</keyword>
<sequence length="148" mass="16687">MSALGKKIAQKSDAQLIYYIENIDKHTDEAVKLAVSELQNRNIAVPENIFEEIEIERKARLIKKNSFIRQTLLFCIPGFFFSSFTLMGILGIHSVISLITDCITSWTIIWITTGLGAIILPLLFFSLYQGNGFEKTSGCRGITCFFLI</sequence>
<keyword evidence="1" id="KW-0812">Transmembrane</keyword>
<evidence type="ECO:0000313" key="2">
    <source>
        <dbReference type="EMBL" id="KIO78234.1"/>
    </source>
</evidence>
<proteinExistence type="predicted"/>
<evidence type="ECO:0000313" key="3">
    <source>
        <dbReference type="Proteomes" id="UP000032049"/>
    </source>
</evidence>
<name>A0A0D0G0B8_9SPHI</name>
<dbReference type="EMBL" id="JXRA01000018">
    <property type="protein sequence ID" value="KIO78234.1"/>
    <property type="molecule type" value="Genomic_DNA"/>
</dbReference>
<dbReference type="AlphaFoldDB" id="A0A0D0G0B8"/>
<feature type="transmembrane region" description="Helical" evidence="1">
    <location>
        <begin position="108"/>
        <end position="128"/>
    </location>
</feature>
<keyword evidence="1" id="KW-1133">Transmembrane helix</keyword>
<organism evidence="2 3">
    <name type="scientific">Pedobacter lusitanus</name>
    <dbReference type="NCBI Taxonomy" id="1503925"/>
    <lineage>
        <taxon>Bacteria</taxon>
        <taxon>Pseudomonadati</taxon>
        <taxon>Bacteroidota</taxon>
        <taxon>Sphingobacteriia</taxon>
        <taxon>Sphingobacteriales</taxon>
        <taxon>Sphingobacteriaceae</taxon>
        <taxon>Pedobacter</taxon>
    </lineage>
</organism>
<accession>A0A0D0G0B8</accession>
<dbReference type="STRING" id="1503925.TH53_04775"/>
<reference evidence="2 3" key="1">
    <citation type="submission" date="2015-01" db="EMBL/GenBank/DDBJ databases">
        <title>Draft genome sequence of Pedobacter sp. NL19 isolated from sludge of an effluent treatment pond in an abandoned uranium mine.</title>
        <authorList>
            <person name="Santos T."/>
            <person name="Caetano T."/>
            <person name="Covas C."/>
            <person name="Cruz A."/>
            <person name="Mendo S."/>
        </authorList>
    </citation>
    <scope>NUCLEOTIDE SEQUENCE [LARGE SCALE GENOMIC DNA]</scope>
    <source>
        <strain evidence="2 3">NL19</strain>
    </source>
</reference>
<dbReference type="Proteomes" id="UP000032049">
    <property type="component" value="Unassembled WGS sequence"/>
</dbReference>
<feature type="transmembrane region" description="Helical" evidence="1">
    <location>
        <begin position="72"/>
        <end position="96"/>
    </location>
</feature>
<protein>
    <submittedName>
        <fullName evidence="2">Uncharacterized protein</fullName>
    </submittedName>
</protein>
<comment type="caution">
    <text evidence="2">The sequence shown here is derived from an EMBL/GenBank/DDBJ whole genome shotgun (WGS) entry which is preliminary data.</text>
</comment>
<gene>
    <name evidence="2" type="ORF">TH53_04775</name>
</gene>